<proteinExistence type="predicted"/>
<evidence type="ECO:0000256" key="1">
    <source>
        <dbReference type="SAM" id="MobiDB-lite"/>
    </source>
</evidence>
<protein>
    <submittedName>
        <fullName evidence="2">Uncharacterized protein</fullName>
    </submittedName>
</protein>
<organism evidence="2 3">
    <name type="scientific">Laccaria amethystina LaAM-08-1</name>
    <dbReference type="NCBI Taxonomy" id="1095629"/>
    <lineage>
        <taxon>Eukaryota</taxon>
        <taxon>Fungi</taxon>
        <taxon>Dikarya</taxon>
        <taxon>Basidiomycota</taxon>
        <taxon>Agaricomycotina</taxon>
        <taxon>Agaricomycetes</taxon>
        <taxon>Agaricomycetidae</taxon>
        <taxon>Agaricales</taxon>
        <taxon>Agaricineae</taxon>
        <taxon>Hydnangiaceae</taxon>
        <taxon>Laccaria</taxon>
    </lineage>
</organism>
<gene>
    <name evidence="2" type="ORF">K443DRAFT_671219</name>
</gene>
<evidence type="ECO:0000313" key="3">
    <source>
        <dbReference type="Proteomes" id="UP000054477"/>
    </source>
</evidence>
<dbReference type="AlphaFoldDB" id="A0A0C9XCC5"/>
<evidence type="ECO:0000313" key="2">
    <source>
        <dbReference type="EMBL" id="KIK09905.1"/>
    </source>
</evidence>
<dbReference type="HOGENOM" id="CLU_3032692_0_0_1"/>
<dbReference type="Proteomes" id="UP000054477">
    <property type="component" value="Unassembled WGS sequence"/>
</dbReference>
<keyword evidence="3" id="KW-1185">Reference proteome</keyword>
<dbReference type="EMBL" id="KN838537">
    <property type="protein sequence ID" value="KIK09905.1"/>
    <property type="molecule type" value="Genomic_DNA"/>
</dbReference>
<name>A0A0C9XCC5_9AGAR</name>
<feature type="region of interest" description="Disordered" evidence="1">
    <location>
        <begin position="36"/>
        <end position="55"/>
    </location>
</feature>
<reference evidence="3" key="2">
    <citation type="submission" date="2015-01" db="EMBL/GenBank/DDBJ databases">
        <title>Evolutionary Origins and Diversification of the Mycorrhizal Mutualists.</title>
        <authorList>
            <consortium name="DOE Joint Genome Institute"/>
            <consortium name="Mycorrhizal Genomics Consortium"/>
            <person name="Kohler A."/>
            <person name="Kuo A."/>
            <person name="Nagy L.G."/>
            <person name="Floudas D."/>
            <person name="Copeland A."/>
            <person name="Barry K.W."/>
            <person name="Cichocki N."/>
            <person name="Veneault-Fourrey C."/>
            <person name="LaButti K."/>
            <person name="Lindquist E.A."/>
            <person name="Lipzen A."/>
            <person name="Lundell T."/>
            <person name="Morin E."/>
            <person name="Murat C."/>
            <person name="Riley R."/>
            <person name="Ohm R."/>
            <person name="Sun H."/>
            <person name="Tunlid A."/>
            <person name="Henrissat B."/>
            <person name="Grigoriev I.V."/>
            <person name="Hibbett D.S."/>
            <person name="Martin F."/>
        </authorList>
    </citation>
    <scope>NUCLEOTIDE SEQUENCE [LARGE SCALE GENOMIC DNA]</scope>
    <source>
        <strain evidence="3">LaAM-08-1</strain>
    </source>
</reference>
<sequence>MNPGGRISGGDTVFQIVTEETDELFLMAMEEGSLGTKTSGFQSRSAMTPTSLTKF</sequence>
<reference evidence="2 3" key="1">
    <citation type="submission" date="2014-04" db="EMBL/GenBank/DDBJ databases">
        <authorList>
            <consortium name="DOE Joint Genome Institute"/>
            <person name="Kuo A."/>
            <person name="Kohler A."/>
            <person name="Nagy L.G."/>
            <person name="Floudas D."/>
            <person name="Copeland A."/>
            <person name="Barry K.W."/>
            <person name="Cichocki N."/>
            <person name="Veneault-Fourrey C."/>
            <person name="LaButti K."/>
            <person name="Lindquist E.A."/>
            <person name="Lipzen A."/>
            <person name="Lundell T."/>
            <person name="Morin E."/>
            <person name="Murat C."/>
            <person name="Sun H."/>
            <person name="Tunlid A."/>
            <person name="Henrissat B."/>
            <person name="Grigoriev I.V."/>
            <person name="Hibbett D.S."/>
            <person name="Martin F."/>
            <person name="Nordberg H.P."/>
            <person name="Cantor M.N."/>
            <person name="Hua S.X."/>
        </authorList>
    </citation>
    <scope>NUCLEOTIDE SEQUENCE [LARGE SCALE GENOMIC DNA]</scope>
    <source>
        <strain evidence="2 3">LaAM-08-1</strain>
    </source>
</reference>
<accession>A0A0C9XCC5</accession>